<feature type="region of interest" description="Disordered" evidence="1">
    <location>
        <begin position="1"/>
        <end position="40"/>
    </location>
</feature>
<dbReference type="Proteomes" id="UP000479000">
    <property type="component" value="Unassembled WGS sequence"/>
</dbReference>
<feature type="region of interest" description="Disordered" evidence="1">
    <location>
        <begin position="59"/>
        <end position="92"/>
    </location>
</feature>
<accession>A0A6H5G0K1</accession>
<evidence type="ECO:0000256" key="1">
    <source>
        <dbReference type="SAM" id="MobiDB-lite"/>
    </source>
</evidence>
<organism evidence="2 3">
    <name type="scientific">Nesidiocoris tenuis</name>
    <dbReference type="NCBI Taxonomy" id="355587"/>
    <lineage>
        <taxon>Eukaryota</taxon>
        <taxon>Metazoa</taxon>
        <taxon>Ecdysozoa</taxon>
        <taxon>Arthropoda</taxon>
        <taxon>Hexapoda</taxon>
        <taxon>Insecta</taxon>
        <taxon>Pterygota</taxon>
        <taxon>Neoptera</taxon>
        <taxon>Paraneoptera</taxon>
        <taxon>Hemiptera</taxon>
        <taxon>Heteroptera</taxon>
        <taxon>Panheteroptera</taxon>
        <taxon>Cimicomorpha</taxon>
        <taxon>Miridae</taxon>
        <taxon>Dicyphina</taxon>
        <taxon>Nesidiocoris</taxon>
    </lineage>
</organism>
<reference evidence="2 3" key="1">
    <citation type="submission" date="2020-02" db="EMBL/GenBank/DDBJ databases">
        <authorList>
            <person name="Ferguson B K."/>
        </authorList>
    </citation>
    <scope>NUCLEOTIDE SEQUENCE [LARGE SCALE GENOMIC DNA]</scope>
</reference>
<sequence>PELSPYRTAEEEMAGRRGARAGTARRAERMWPPPGVGERQRLLPLPPLLADLWIRASAALRAPPPPPPPPERSCSLRQSLLPSAPPRSAHLNDHRLLRRFTGTHLRPARGRRAALSIGRSLVQDRNRLIR</sequence>
<protein>
    <submittedName>
        <fullName evidence="2">Uncharacterized protein</fullName>
    </submittedName>
</protein>
<dbReference type="EMBL" id="CADCXU010004099">
    <property type="protein sequence ID" value="CAA9995846.1"/>
    <property type="molecule type" value="Genomic_DNA"/>
</dbReference>
<proteinExistence type="predicted"/>
<feature type="compositionally biased region" description="Pro residues" evidence="1">
    <location>
        <begin position="62"/>
        <end position="71"/>
    </location>
</feature>
<keyword evidence="3" id="KW-1185">Reference proteome</keyword>
<dbReference type="AlphaFoldDB" id="A0A6H5G0K1"/>
<evidence type="ECO:0000313" key="2">
    <source>
        <dbReference type="EMBL" id="CAA9995846.1"/>
    </source>
</evidence>
<gene>
    <name evidence="2" type="ORF">NTEN_LOCUS2571</name>
</gene>
<feature type="non-terminal residue" evidence="2">
    <location>
        <position position="1"/>
    </location>
</feature>
<evidence type="ECO:0000313" key="3">
    <source>
        <dbReference type="Proteomes" id="UP000479000"/>
    </source>
</evidence>
<name>A0A6H5G0K1_9HEMI</name>